<sequence>MFQVSVFISHSWKYSEHYQKLSEWLFIEKWNVDGAPLVFNDTSVPKENPIHNAPNTQALRDAIYSRINNSNVVVIPTGLYANYSNWIQKEIDGARCYSRPILAVNPWAQKKASSVVSNAAAEQVGWTKQSVANGVWQLAKRSR</sequence>
<dbReference type="RefSeq" id="WP_090218268.1">
    <property type="nucleotide sequence ID" value="NZ_FOYO01000001.1"/>
</dbReference>
<proteinExistence type="predicted"/>
<protein>
    <submittedName>
        <fullName evidence="2">MTH538 TIR-like domain</fullName>
    </submittedName>
</protein>
<dbReference type="OrthoDB" id="9811746at2"/>
<reference evidence="3" key="1">
    <citation type="submission" date="2016-10" db="EMBL/GenBank/DDBJ databases">
        <authorList>
            <person name="Varghese N."/>
            <person name="Submissions S."/>
        </authorList>
    </citation>
    <scope>NUCLEOTIDE SEQUENCE [LARGE SCALE GENOMIC DNA]</scope>
    <source>
        <strain evidence="3">DSM 26921</strain>
    </source>
</reference>
<evidence type="ECO:0000259" key="1">
    <source>
        <dbReference type="Pfam" id="PF08937"/>
    </source>
</evidence>
<dbReference type="STRING" id="670154.SAMN04488002_2971"/>
<feature type="domain" description="Thoeris protein ThsB TIR-like" evidence="1">
    <location>
        <begin position="7"/>
        <end position="111"/>
    </location>
</feature>
<dbReference type="InterPro" id="IPR015032">
    <property type="entry name" value="ThsB__TIR-like_domain"/>
</dbReference>
<accession>A0A1I6HG22</accession>
<dbReference type="Gene3D" id="3.40.50.9200">
    <property type="entry name" value="Hypothetical protein MTH538"/>
    <property type="match status" value="1"/>
</dbReference>
<dbReference type="AlphaFoldDB" id="A0A1I6HG22"/>
<name>A0A1I6HG22_9RHOB</name>
<dbReference type="SUPFAM" id="SSF52206">
    <property type="entry name" value="Hypothetical protein MTH538"/>
    <property type="match status" value="1"/>
</dbReference>
<dbReference type="Proteomes" id="UP000199658">
    <property type="component" value="Unassembled WGS sequence"/>
</dbReference>
<keyword evidence="3" id="KW-1185">Reference proteome</keyword>
<evidence type="ECO:0000313" key="2">
    <source>
        <dbReference type="EMBL" id="SFR53443.1"/>
    </source>
</evidence>
<gene>
    <name evidence="2" type="ORF">SAMN04488002_2971</name>
</gene>
<organism evidence="2 3">
    <name type="scientific">Litoreibacter janthinus</name>
    <dbReference type="NCBI Taxonomy" id="670154"/>
    <lineage>
        <taxon>Bacteria</taxon>
        <taxon>Pseudomonadati</taxon>
        <taxon>Pseudomonadota</taxon>
        <taxon>Alphaproteobacteria</taxon>
        <taxon>Rhodobacterales</taxon>
        <taxon>Roseobacteraceae</taxon>
        <taxon>Litoreibacter</taxon>
    </lineage>
</organism>
<dbReference type="Pfam" id="PF08937">
    <property type="entry name" value="ThsB_TIR"/>
    <property type="match status" value="1"/>
</dbReference>
<dbReference type="EMBL" id="FOYO01000001">
    <property type="protein sequence ID" value="SFR53443.1"/>
    <property type="molecule type" value="Genomic_DNA"/>
</dbReference>
<evidence type="ECO:0000313" key="3">
    <source>
        <dbReference type="Proteomes" id="UP000199658"/>
    </source>
</evidence>
<dbReference type="InterPro" id="IPR036490">
    <property type="entry name" value="ThsB_TIR-like_sf"/>
</dbReference>